<protein>
    <submittedName>
        <fullName evidence="2">Uncharacterized protein</fullName>
    </submittedName>
</protein>
<organism evidence="2 3">
    <name type="scientific">Haloterrigena gelatinilytica</name>
    <dbReference type="NCBI Taxonomy" id="2741724"/>
    <lineage>
        <taxon>Archaea</taxon>
        <taxon>Methanobacteriati</taxon>
        <taxon>Methanobacteriota</taxon>
        <taxon>Stenosarchaea group</taxon>
        <taxon>Halobacteria</taxon>
        <taxon>Halobacteriales</taxon>
        <taxon>Natrialbaceae</taxon>
        <taxon>Haloterrigena</taxon>
    </lineage>
</organism>
<dbReference type="RefSeq" id="WP_174681671.1">
    <property type="nucleotide sequence ID" value="NZ_JABUQZ010000001.1"/>
</dbReference>
<evidence type="ECO:0000313" key="3">
    <source>
        <dbReference type="Proteomes" id="UP001016761"/>
    </source>
</evidence>
<dbReference type="Proteomes" id="UP001016761">
    <property type="component" value="Unassembled WGS sequence"/>
</dbReference>
<evidence type="ECO:0000313" key="2">
    <source>
        <dbReference type="EMBL" id="NUC73879.1"/>
    </source>
</evidence>
<evidence type="ECO:0000256" key="1">
    <source>
        <dbReference type="SAM" id="MobiDB-lite"/>
    </source>
</evidence>
<sequence>MAAVVDSEVTVGLRRCEGKRLSTAGGVSAPPIRTRVPMLYGTDVELEARQAAAGTVTSTNRVIGTVSNRDGGVGTDADERAVAEPTGDTAAETASSAHPTGRRQRPL</sequence>
<proteinExistence type="predicted"/>
<gene>
    <name evidence="2" type="ORF">HTZ84_16490</name>
</gene>
<keyword evidence="3" id="KW-1185">Reference proteome</keyword>
<name>A0ABX2LFF2_9EURY</name>
<comment type="caution">
    <text evidence="2">The sequence shown here is derived from an EMBL/GenBank/DDBJ whole genome shotgun (WGS) entry which is preliminary data.</text>
</comment>
<feature type="region of interest" description="Disordered" evidence="1">
    <location>
        <begin position="65"/>
        <end position="107"/>
    </location>
</feature>
<accession>A0ABX2LFF2</accession>
<reference evidence="2 3" key="1">
    <citation type="submission" date="2020-06" db="EMBL/GenBank/DDBJ databases">
        <title>Haloterrigena sp. nov., an extremely halophilic archaeon isolated from a saline sediment.</title>
        <authorList>
            <person name="Liu B.-B."/>
        </authorList>
    </citation>
    <scope>NUCLEOTIDE SEQUENCE [LARGE SCALE GENOMIC DNA]</scope>
    <source>
        <strain evidence="2 3">SYSU A558-1</strain>
    </source>
</reference>
<dbReference type="EMBL" id="JABUQZ010000001">
    <property type="protein sequence ID" value="NUC73879.1"/>
    <property type="molecule type" value="Genomic_DNA"/>
</dbReference>